<evidence type="ECO:0000259" key="2">
    <source>
        <dbReference type="Pfam" id="PF06283"/>
    </source>
</evidence>
<gene>
    <name evidence="3" type="ORF">K239x_17710</name>
</gene>
<feature type="region of interest" description="Disordered" evidence="1">
    <location>
        <begin position="305"/>
        <end position="326"/>
    </location>
</feature>
<keyword evidence="4" id="KW-1185">Reference proteome</keyword>
<sequence length="326" mass="36052" precursor="true">MPNFAGQITAVNRGTYLEAPMKSLRFILTLLFLGIVSAQADDATEKKIVVVAGKPSHPPRMHEFNAGVQLLSESLKDAPGVDLTIVLNGWPADETVFEGADAVIFYMDGGKKHEVVKEEGRRLKMVDEWAKKGVGLGFMHYGVEILAEDASAEFKRWIGGHYENMHSCNPMWEPNFVTFPDHPIANGVKPFQIKDEWYFNMRFAAGIDGTNAAEVEGLKFTPILVATPSDDVRDGPYVYPKGPYQHIQASKGRAEAMMWAVERPDGGRGFGFTGGHYHDNWGNDDFRKVVLNALLWVAKAEVPASGVDSSVSKDQLDANLDPKNKR</sequence>
<name>A0A517NRR1_9BACT</name>
<dbReference type="EMBL" id="CP036526">
    <property type="protein sequence ID" value="QDT09820.1"/>
    <property type="molecule type" value="Genomic_DNA"/>
</dbReference>
<dbReference type="Gene3D" id="3.40.50.880">
    <property type="match status" value="1"/>
</dbReference>
<dbReference type="SUPFAM" id="SSF52317">
    <property type="entry name" value="Class I glutamine amidotransferase-like"/>
    <property type="match status" value="1"/>
</dbReference>
<organism evidence="3 4">
    <name type="scientific">Stieleria marina</name>
    <dbReference type="NCBI Taxonomy" id="1930275"/>
    <lineage>
        <taxon>Bacteria</taxon>
        <taxon>Pseudomonadati</taxon>
        <taxon>Planctomycetota</taxon>
        <taxon>Planctomycetia</taxon>
        <taxon>Pirellulales</taxon>
        <taxon>Pirellulaceae</taxon>
        <taxon>Stieleria</taxon>
    </lineage>
</organism>
<dbReference type="InterPro" id="IPR029062">
    <property type="entry name" value="Class_I_gatase-like"/>
</dbReference>
<protein>
    <submittedName>
        <fullName evidence="3">Trehalose utilization</fullName>
    </submittedName>
</protein>
<dbReference type="AlphaFoldDB" id="A0A517NRR1"/>
<dbReference type="Pfam" id="PF06283">
    <property type="entry name" value="ThuA"/>
    <property type="match status" value="1"/>
</dbReference>
<evidence type="ECO:0000256" key="1">
    <source>
        <dbReference type="SAM" id="MobiDB-lite"/>
    </source>
</evidence>
<accession>A0A517NRR1</accession>
<feature type="compositionally biased region" description="Basic and acidic residues" evidence="1">
    <location>
        <begin position="314"/>
        <end position="326"/>
    </location>
</feature>
<proteinExistence type="predicted"/>
<dbReference type="InterPro" id="IPR029010">
    <property type="entry name" value="ThuA-like"/>
</dbReference>
<feature type="domain" description="ThuA-like" evidence="2">
    <location>
        <begin position="60"/>
        <end position="297"/>
    </location>
</feature>
<dbReference type="Proteomes" id="UP000319817">
    <property type="component" value="Chromosome"/>
</dbReference>
<reference evidence="3 4" key="1">
    <citation type="submission" date="2019-02" db="EMBL/GenBank/DDBJ databases">
        <title>Deep-cultivation of Planctomycetes and their phenomic and genomic characterization uncovers novel biology.</title>
        <authorList>
            <person name="Wiegand S."/>
            <person name="Jogler M."/>
            <person name="Boedeker C."/>
            <person name="Pinto D."/>
            <person name="Vollmers J."/>
            <person name="Rivas-Marin E."/>
            <person name="Kohn T."/>
            <person name="Peeters S.H."/>
            <person name="Heuer A."/>
            <person name="Rast P."/>
            <person name="Oberbeckmann S."/>
            <person name="Bunk B."/>
            <person name="Jeske O."/>
            <person name="Meyerdierks A."/>
            <person name="Storesund J.E."/>
            <person name="Kallscheuer N."/>
            <person name="Luecker S."/>
            <person name="Lage O.M."/>
            <person name="Pohl T."/>
            <person name="Merkel B.J."/>
            <person name="Hornburger P."/>
            <person name="Mueller R.-W."/>
            <person name="Bruemmer F."/>
            <person name="Labrenz M."/>
            <person name="Spormann A.M."/>
            <person name="Op den Camp H."/>
            <person name="Overmann J."/>
            <person name="Amann R."/>
            <person name="Jetten M.S.M."/>
            <person name="Mascher T."/>
            <person name="Medema M.H."/>
            <person name="Devos D.P."/>
            <person name="Kaster A.-K."/>
            <person name="Ovreas L."/>
            <person name="Rohde M."/>
            <person name="Galperin M.Y."/>
            <person name="Jogler C."/>
        </authorList>
    </citation>
    <scope>NUCLEOTIDE SEQUENCE [LARGE SCALE GENOMIC DNA]</scope>
    <source>
        <strain evidence="3 4">K23_9</strain>
    </source>
</reference>
<evidence type="ECO:0000313" key="3">
    <source>
        <dbReference type="EMBL" id="QDT09820.1"/>
    </source>
</evidence>
<evidence type="ECO:0000313" key="4">
    <source>
        <dbReference type="Proteomes" id="UP000319817"/>
    </source>
</evidence>